<organism evidence="7 8">
    <name type="scientific">Ignelater luminosus</name>
    <name type="common">Cucubano</name>
    <name type="synonym">Pyrophorus luminosus</name>
    <dbReference type="NCBI Taxonomy" id="2038154"/>
    <lineage>
        <taxon>Eukaryota</taxon>
        <taxon>Metazoa</taxon>
        <taxon>Ecdysozoa</taxon>
        <taxon>Arthropoda</taxon>
        <taxon>Hexapoda</taxon>
        <taxon>Insecta</taxon>
        <taxon>Pterygota</taxon>
        <taxon>Neoptera</taxon>
        <taxon>Endopterygota</taxon>
        <taxon>Coleoptera</taxon>
        <taxon>Polyphaga</taxon>
        <taxon>Elateriformia</taxon>
        <taxon>Elateroidea</taxon>
        <taxon>Elateridae</taxon>
        <taxon>Agrypninae</taxon>
        <taxon>Pyrophorini</taxon>
        <taxon>Ignelater</taxon>
    </lineage>
</organism>
<dbReference type="GO" id="GO:0008270">
    <property type="term" value="F:zinc ion binding"/>
    <property type="evidence" value="ECO:0007669"/>
    <property type="project" value="UniProtKB-KW"/>
</dbReference>
<evidence type="ECO:0000256" key="2">
    <source>
        <dbReference type="ARBA" id="ARBA00022737"/>
    </source>
</evidence>
<evidence type="ECO:0000256" key="4">
    <source>
        <dbReference type="ARBA" id="ARBA00022833"/>
    </source>
</evidence>
<dbReference type="SUPFAM" id="SSF57667">
    <property type="entry name" value="beta-beta-alpha zinc fingers"/>
    <property type="match status" value="2"/>
</dbReference>
<feature type="domain" description="C2H2-type" evidence="6">
    <location>
        <begin position="129"/>
        <end position="156"/>
    </location>
</feature>
<evidence type="ECO:0000313" key="8">
    <source>
        <dbReference type="Proteomes" id="UP000801492"/>
    </source>
</evidence>
<dbReference type="PROSITE" id="PS50157">
    <property type="entry name" value="ZINC_FINGER_C2H2_2"/>
    <property type="match status" value="3"/>
</dbReference>
<evidence type="ECO:0000313" key="7">
    <source>
        <dbReference type="EMBL" id="KAF2892507.1"/>
    </source>
</evidence>
<evidence type="ECO:0000256" key="3">
    <source>
        <dbReference type="ARBA" id="ARBA00022771"/>
    </source>
</evidence>
<dbReference type="AlphaFoldDB" id="A0A8K0CY32"/>
<dbReference type="Gene3D" id="3.30.160.60">
    <property type="entry name" value="Classic Zinc Finger"/>
    <property type="match status" value="3"/>
</dbReference>
<evidence type="ECO:0000259" key="6">
    <source>
        <dbReference type="PROSITE" id="PS50157"/>
    </source>
</evidence>
<reference evidence="7" key="1">
    <citation type="submission" date="2019-08" db="EMBL/GenBank/DDBJ databases">
        <title>The genome of the North American firefly Photinus pyralis.</title>
        <authorList>
            <consortium name="Photinus pyralis genome working group"/>
            <person name="Fallon T.R."/>
            <person name="Sander Lower S.E."/>
            <person name="Weng J.-K."/>
        </authorList>
    </citation>
    <scope>NUCLEOTIDE SEQUENCE</scope>
    <source>
        <strain evidence="7">TRF0915ILg1</strain>
        <tissue evidence="7">Whole body</tissue>
    </source>
</reference>
<evidence type="ECO:0000256" key="1">
    <source>
        <dbReference type="ARBA" id="ARBA00022723"/>
    </source>
</evidence>
<keyword evidence="8" id="KW-1185">Reference proteome</keyword>
<dbReference type="PANTHER" id="PTHR24379:SF121">
    <property type="entry name" value="C2H2-TYPE DOMAIN-CONTAINING PROTEIN"/>
    <property type="match status" value="1"/>
</dbReference>
<keyword evidence="3 5" id="KW-0863">Zinc-finger</keyword>
<dbReference type="Proteomes" id="UP000801492">
    <property type="component" value="Unassembled WGS sequence"/>
</dbReference>
<dbReference type="PANTHER" id="PTHR24379">
    <property type="entry name" value="KRAB AND ZINC FINGER DOMAIN-CONTAINING"/>
    <property type="match status" value="1"/>
</dbReference>
<dbReference type="SMART" id="SM00355">
    <property type="entry name" value="ZnF_C2H2"/>
    <property type="match status" value="6"/>
</dbReference>
<name>A0A8K0CY32_IGNLU</name>
<sequence>MKIELTEVDTNTEWLNKSCRAKAKSTANKIRGHFECFQCGRSYSRKDSLQRHITYECGKEPQFQCPFCPQRCKRKTHQVRHIKRQHKDKIGLLEENNPDLLLGTQFLNTLYSPTDSPKFRKALPDGSGFECQDCGRIYKLKSSLRNHQKWECGKEPQFKCPYCAYRAKQKMHMVSHMLPSDNAQYNCNVRAILKFPKPKSIEYCSEVMCIKIMHILESGTPRSTGGYFKHVCVKCGRQYNRKQHLGRHLQYECGKQPLFNCHLCPRKCKRNDILRLHLRNIHHIFDI</sequence>
<feature type="domain" description="C2H2-type" evidence="6">
    <location>
        <begin position="34"/>
        <end position="61"/>
    </location>
</feature>
<feature type="domain" description="C2H2-type" evidence="6">
    <location>
        <begin position="230"/>
        <end position="257"/>
    </location>
</feature>
<dbReference type="Pfam" id="PF00096">
    <property type="entry name" value="zf-C2H2"/>
    <property type="match status" value="2"/>
</dbReference>
<keyword evidence="2" id="KW-0677">Repeat</keyword>
<accession>A0A8K0CY32</accession>
<dbReference type="OrthoDB" id="10004641at2759"/>
<keyword evidence="1" id="KW-0479">Metal-binding</keyword>
<dbReference type="InterPro" id="IPR036236">
    <property type="entry name" value="Znf_C2H2_sf"/>
</dbReference>
<comment type="caution">
    <text evidence="7">The sequence shown here is derived from an EMBL/GenBank/DDBJ whole genome shotgun (WGS) entry which is preliminary data.</text>
</comment>
<keyword evidence="4" id="KW-0862">Zinc</keyword>
<dbReference type="PROSITE" id="PS00028">
    <property type="entry name" value="ZINC_FINGER_C2H2_1"/>
    <property type="match status" value="1"/>
</dbReference>
<evidence type="ECO:0000256" key="5">
    <source>
        <dbReference type="PROSITE-ProRule" id="PRU00042"/>
    </source>
</evidence>
<gene>
    <name evidence="7" type="ORF">ILUMI_13671</name>
</gene>
<dbReference type="EMBL" id="VTPC01008709">
    <property type="protein sequence ID" value="KAF2892507.1"/>
    <property type="molecule type" value="Genomic_DNA"/>
</dbReference>
<proteinExistence type="predicted"/>
<protein>
    <recommendedName>
        <fullName evidence="6">C2H2-type domain-containing protein</fullName>
    </recommendedName>
</protein>
<dbReference type="InterPro" id="IPR013087">
    <property type="entry name" value="Znf_C2H2_type"/>
</dbReference>